<keyword evidence="1" id="KW-0489">Methyltransferase</keyword>
<gene>
    <name evidence="5" type="ORF">L8V01_03490</name>
</gene>
<dbReference type="InterPro" id="IPR002295">
    <property type="entry name" value="N4/N6-MTase_EcoPI_Mod-like"/>
</dbReference>
<sequence>MAKCSKLELTWYNKDKALIPLAEGKYGYAWVESTDPRYCQTRPLIIDEYFAGEQAEKDPKATYSERANLTPQDGNLLILGESGDVLETLTRVPELVDKYVGQVKCIYIDPPFNTAQTFANYEDNLEHSVWLTMMRDRLLNMRSLLSDDGSIWVHLDDVENHRMRLLMDEVFGAENFIADFIWQKADGTRNNTNSVSVDQDYVCAYSKSSGFRINRLPRTAADNARFSNPDGDIRGLWWDDNPTAPGASTHQGMVYAIQNPITGELVYPGYGRCWAAEQSTIFECMSQYARYELRDLNDAEERASRCGVGVDKVREGVCGIVLADSLEISSIEAQKTIKRGNLPQFFWRKQGVGGIGKKSYIPDGGTVPATLLSNEDVGHNRGAKSELKALFPGVTPFTTPKPERLLERIIHIATNPGDIVLDCFGGSGTTAAVAQKMGRRWVTCELVEDTFNRFIVPRLSKVIANDDPGGVTFTQDREPKDGVTLPEKHDATAAEDSAKLLRALAKMDHITSEQQAHIKETMKLIATKKSTVRNWRGGGGFTTAHLAPECFSYDPELGLTTLTDAAHGDILVRTIAANLGFYLSPEDSYFDGHYNRKRLAVVDGLVDKAKVDEVMSHLPEGCSADIAATMVDEDMRDYVSSFENGSRVIHIPFGVFPHAPVSPDADESVELIDRIDPDRAGEDE</sequence>
<proteinExistence type="predicted"/>
<organism evidence="5 6">
    <name type="scientific">Corynebacterium curieae</name>
    <dbReference type="NCBI Taxonomy" id="2913500"/>
    <lineage>
        <taxon>Bacteria</taxon>
        <taxon>Bacillati</taxon>
        <taxon>Actinomycetota</taxon>
        <taxon>Actinomycetes</taxon>
        <taxon>Mycobacteriales</taxon>
        <taxon>Corynebacteriaceae</taxon>
        <taxon>Corynebacterium</taxon>
    </lineage>
</organism>
<dbReference type="InterPro" id="IPR002941">
    <property type="entry name" value="DNA_methylase_N4/N6"/>
</dbReference>
<keyword evidence="3" id="KW-0949">S-adenosyl-L-methionine</keyword>
<dbReference type="SUPFAM" id="SSF53335">
    <property type="entry name" value="S-adenosyl-L-methionine-dependent methyltransferases"/>
    <property type="match status" value="1"/>
</dbReference>
<evidence type="ECO:0000313" key="5">
    <source>
        <dbReference type="EMBL" id="MCZ9306548.1"/>
    </source>
</evidence>
<keyword evidence="2" id="KW-0808">Transferase</keyword>
<dbReference type="GO" id="GO:0032259">
    <property type="term" value="P:methylation"/>
    <property type="evidence" value="ECO:0007669"/>
    <property type="project" value="UniProtKB-KW"/>
</dbReference>
<feature type="domain" description="DNA methylase N-4/N-6" evidence="4">
    <location>
        <begin position="103"/>
        <end position="449"/>
    </location>
</feature>
<accession>A0A9X3MAE9</accession>
<dbReference type="EMBL" id="JAKMUU010000001">
    <property type="protein sequence ID" value="MCZ9306548.1"/>
    <property type="molecule type" value="Genomic_DNA"/>
</dbReference>
<dbReference type="InterPro" id="IPR029063">
    <property type="entry name" value="SAM-dependent_MTases_sf"/>
</dbReference>
<evidence type="ECO:0000256" key="1">
    <source>
        <dbReference type="ARBA" id="ARBA00022603"/>
    </source>
</evidence>
<evidence type="ECO:0000256" key="3">
    <source>
        <dbReference type="ARBA" id="ARBA00022691"/>
    </source>
</evidence>
<dbReference type="RefSeq" id="WP_269945751.1">
    <property type="nucleotide sequence ID" value="NZ_JAKMUU010000001.1"/>
</dbReference>
<dbReference type="Gene3D" id="3.40.50.150">
    <property type="entry name" value="Vaccinia Virus protein VP39"/>
    <property type="match status" value="1"/>
</dbReference>
<dbReference type="Proteomes" id="UP001146430">
    <property type="component" value="Unassembled WGS sequence"/>
</dbReference>
<dbReference type="Pfam" id="PF01555">
    <property type="entry name" value="N6_N4_Mtase"/>
    <property type="match status" value="1"/>
</dbReference>
<name>A0A9X3MAE9_9CORY</name>
<protein>
    <submittedName>
        <fullName evidence="5">Site-specific DNA-methyltransferase</fullName>
    </submittedName>
</protein>
<evidence type="ECO:0000313" key="6">
    <source>
        <dbReference type="Proteomes" id="UP001146430"/>
    </source>
</evidence>
<comment type="caution">
    <text evidence="5">The sequence shown here is derived from an EMBL/GenBank/DDBJ whole genome shotgun (WGS) entry which is preliminary data.</text>
</comment>
<reference evidence="5" key="1">
    <citation type="submission" date="2022-02" db="EMBL/GenBank/DDBJ databases">
        <title>Corynebacterium sp. from urogenital microbiome.</title>
        <authorList>
            <person name="Cappelli E.A."/>
            <person name="Ribeiro T.G."/>
            <person name="Peixe L."/>
        </authorList>
    </citation>
    <scope>NUCLEOTIDE SEQUENCE</scope>
    <source>
        <strain evidence="5">C8Ua_181</strain>
    </source>
</reference>
<evidence type="ECO:0000259" key="4">
    <source>
        <dbReference type="Pfam" id="PF01555"/>
    </source>
</evidence>
<dbReference type="AlphaFoldDB" id="A0A9X3MAE9"/>
<dbReference type="GO" id="GO:0003677">
    <property type="term" value="F:DNA binding"/>
    <property type="evidence" value="ECO:0007669"/>
    <property type="project" value="InterPro"/>
</dbReference>
<evidence type="ECO:0000256" key="2">
    <source>
        <dbReference type="ARBA" id="ARBA00022679"/>
    </source>
</evidence>
<dbReference type="GO" id="GO:0008170">
    <property type="term" value="F:N-methyltransferase activity"/>
    <property type="evidence" value="ECO:0007669"/>
    <property type="project" value="InterPro"/>
</dbReference>
<dbReference type="PRINTS" id="PR00506">
    <property type="entry name" value="D21N6MTFRASE"/>
</dbReference>